<sequence>MCMDTNLTRNRTTRMTKRRSHVIAREKKKAKRDIQEKAEETLEQINFEEANARRDTTKYCRFHKDHGHDTSKCFQLRDHIESLIRDGHLKDFALKGDKHGGRQDSHQGNGQDRKSPRRNSPNATINTIFGGPHTGRSNRERMSEVREVMYKGRSMEINSVQRNPKKGREGHDPITFTAENSDGIDAKPNCNRRGVRIAHRMSFG</sequence>
<keyword evidence="4" id="KW-1185">Reference proteome</keyword>
<dbReference type="EMBL" id="JAUESC010000246">
    <property type="protein sequence ID" value="KAK0593740.1"/>
    <property type="molecule type" value="Genomic_DNA"/>
</dbReference>
<dbReference type="AlphaFoldDB" id="A0AA39VV51"/>
<keyword evidence="1" id="KW-0175">Coiled coil</keyword>
<evidence type="ECO:0000313" key="4">
    <source>
        <dbReference type="Proteomes" id="UP001168877"/>
    </source>
</evidence>
<protein>
    <recommendedName>
        <fullName evidence="5">Reverse transcriptase domain-containing protein</fullName>
    </recommendedName>
</protein>
<feature type="region of interest" description="Disordered" evidence="2">
    <location>
        <begin position="93"/>
        <end position="138"/>
    </location>
</feature>
<reference evidence="3" key="2">
    <citation type="submission" date="2023-06" db="EMBL/GenBank/DDBJ databases">
        <authorList>
            <person name="Swenson N.G."/>
            <person name="Wegrzyn J.L."/>
            <person name="Mcevoy S.L."/>
        </authorList>
    </citation>
    <scope>NUCLEOTIDE SEQUENCE</scope>
    <source>
        <strain evidence="3">NS2018</strain>
        <tissue evidence="3">Leaf</tissue>
    </source>
</reference>
<proteinExistence type="predicted"/>
<evidence type="ECO:0000313" key="3">
    <source>
        <dbReference type="EMBL" id="KAK0593740.1"/>
    </source>
</evidence>
<organism evidence="3 4">
    <name type="scientific">Acer saccharum</name>
    <name type="common">Sugar maple</name>
    <dbReference type="NCBI Taxonomy" id="4024"/>
    <lineage>
        <taxon>Eukaryota</taxon>
        <taxon>Viridiplantae</taxon>
        <taxon>Streptophyta</taxon>
        <taxon>Embryophyta</taxon>
        <taxon>Tracheophyta</taxon>
        <taxon>Spermatophyta</taxon>
        <taxon>Magnoliopsida</taxon>
        <taxon>eudicotyledons</taxon>
        <taxon>Gunneridae</taxon>
        <taxon>Pentapetalae</taxon>
        <taxon>rosids</taxon>
        <taxon>malvids</taxon>
        <taxon>Sapindales</taxon>
        <taxon>Sapindaceae</taxon>
        <taxon>Hippocastanoideae</taxon>
        <taxon>Acereae</taxon>
        <taxon>Acer</taxon>
    </lineage>
</organism>
<comment type="caution">
    <text evidence="3">The sequence shown here is derived from an EMBL/GenBank/DDBJ whole genome shotgun (WGS) entry which is preliminary data.</text>
</comment>
<evidence type="ECO:0008006" key="5">
    <source>
        <dbReference type="Google" id="ProtNLM"/>
    </source>
</evidence>
<dbReference type="Proteomes" id="UP001168877">
    <property type="component" value="Unassembled WGS sequence"/>
</dbReference>
<feature type="compositionally biased region" description="Basic and acidic residues" evidence="2">
    <location>
        <begin position="93"/>
        <end position="105"/>
    </location>
</feature>
<accession>A0AA39VV51</accession>
<name>A0AA39VV51_ACESA</name>
<reference evidence="3" key="1">
    <citation type="journal article" date="2022" name="Plant J.">
        <title>Strategies of tolerance reflected in two North American maple genomes.</title>
        <authorList>
            <person name="McEvoy S.L."/>
            <person name="Sezen U.U."/>
            <person name="Trouern-Trend A."/>
            <person name="McMahon S.M."/>
            <person name="Schaberg P.G."/>
            <person name="Yang J."/>
            <person name="Wegrzyn J.L."/>
            <person name="Swenson N.G."/>
        </authorList>
    </citation>
    <scope>NUCLEOTIDE SEQUENCE</scope>
    <source>
        <strain evidence="3">NS2018</strain>
    </source>
</reference>
<gene>
    <name evidence="3" type="ORF">LWI29_037218</name>
</gene>
<evidence type="ECO:0000256" key="1">
    <source>
        <dbReference type="SAM" id="Coils"/>
    </source>
</evidence>
<evidence type="ECO:0000256" key="2">
    <source>
        <dbReference type="SAM" id="MobiDB-lite"/>
    </source>
</evidence>
<feature type="coiled-coil region" evidence="1">
    <location>
        <begin position="24"/>
        <end position="55"/>
    </location>
</feature>
<feature type="compositionally biased region" description="Polar residues" evidence="2">
    <location>
        <begin position="118"/>
        <end position="127"/>
    </location>
</feature>